<dbReference type="SUPFAM" id="SSF56176">
    <property type="entry name" value="FAD-binding/transporter-associated domain-like"/>
    <property type="match status" value="1"/>
</dbReference>
<keyword evidence="3" id="KW-0677">Repeat</keyword>
<evidence type="ECO:0000256" key="7">
    <source>
        <dbReference type="ARBA" id="ARBA00037273"/>
    </source>
</evidence>
<evidence type="ECO:0000313" key="11">
    <source>
        <dbReference type="EMBL" id="MBK1703044.1"/>
    </source>
</evidence>
<dbReference type="PROSITE" id="PS51371">
    <property type="entry name" value="CBS"/>
    <property type="match status" value="2"/>
</dbReference>
<dbReference type="Pfam" id="PF03471">
    <property type="entry name" value="CorC_HlyC"/>
    <property type="match status" value="1"/>
</dbReference>
<comment type="caution">
    <text evidence="11">The sequence shown here is derived from an EMBL/GenBank/DDBJ whole genome shotgun (WGS) entry which is preliminary data.</text>
</comment>
<dbReference type="EMBL" id="NRSJ01000001">
    <property type="protein sequence ID" value="MBK1703044.1"/>
    <property type="molecule type" value="Genomic_DNA"/>
</dbReference>
<dbReference type="InterPro" id="IPR036318">
    <property type="entry name" value="FAD-bd_PCMH-like_sf"/>
</dbReference>
<dbReference type="GO" id="GO:0005886">
    <property type="term" value="C:plasma membrane"/>
    <property type="evidence" value="ECO:0007669"/>
    <property type="project" value="TreeGrafter"/>
</dbReference>
<proteinExistence type="inferred from homology"/>
<evidence type="ECO:0000256" key="2">
    <source>
        <dbReference type="ARBA" id="ARBA00022448"/>
    </source>
</evidence>
<dbReference type="Gene3D" id="3.10.580.10">
    <property type="entry name" value="CBS-domain"/>
    <property type="match status" value="1"/>
</dbReference>
<organism evidence="11 12">
    <name type="scientific">Halochromatium glycolicum</name>
    <dbReference type="NCBI Taxonomy" id="85075"/>
    <lineage>
        <taxon>Bacteria</taxon>
        <taxon>Pseudomonadati</taxon>
        <taxon>Pseudomonadota</taxon>
        <taxon>Gammaproteobacteria</taxon>
        <taxon>Chromatiales</taxon>
        <taxon>Chromatiaceae</taxon>
        <taxon>Halochromatium</taxon>
    </lineage>
</organism>
<evidence type="ECO:0000256" key="6">
    <source>
        <dbReference type="ARBA" id="ARBA00023285"/>
    </source>
</evidence>
<reference evidence="11" key="1">
    <citation type="submission" date="2017-08" db="EMBL/GenBank/DDBJ databases">
        <authorList>
            <person name="Imhoff J.F."/>
            <person name="Rahn T."/>
            <person name="Kuenzel S."/>
            <person name="Neulinger S.C."/>
        </authorList>
    </citation>
    <scope>NUCLEOTIDE SEQUENCE</scope>
    <source>
        <strain evidence="11">DSM 11080</strain>
    </source>
</reference>
<feature type="domain" description="CBS" evidence="10">
    <location>
        <begin position="79"/>
        <end position="140"/>
    </location>
</feature>
<dbReference type="CDD" id="cd04590">
    <property type="entry name" value="CBS_pair_CorC_HlyC_assoc"/>
    <property type="match status" value="1"/>
</dbReference>
<evidence type="ECO:0000259" key="10">
    <source>
        <dbReference type="PROSITE" id="PS51371"/>
    </source>
</evidence>
<dbReference type="Proteomes" id="UP001296776">
    <property type="component" value="Unassembled WGS sequence"/>
</dbReference>
<dbReference type="InterPro" id="IPR046342">
    <property type="entry name" value="CBS_dom_sf"/>
</dbReference>
<evidence type="ECO:0000256" key="4">
    <source>
        <dbReference type="ARBA" id="ARBA00022842"/>
    </source>
</evidence>
<dbReference type="Pfam" id="PF00571">
    <property type="entry name" value="CBS"/>
    <property type="match status" value="2"/>
</dbReference>
<evidence type="ECO:0000256" key="1">
    <source>
        <dbReference type="ARBA" id="ARBA00006337"/>
    </source>
</evidence>
<keyword evidence="2" id="KW-0813">Transport</keyword>
<evidence type="ECO:0000256" key="9">
    <source>
        <dbReference type="PROSITE-ProRule" id="PRU00703"/>
    </source>
</evidence>
<dbReference type="RefSeq" id="WP_200343667.1">
    <property type="nucleotide sequence ID" value="NZ_NRSJ01000001.1"/>
</dbReference>
<sequence>MTSDDGSRQGAPANPANHWLRRLGLNDLGGLLGRCEPKNKEQLAELLQHAEGRGLLDRDALGMMEAVLQVADLRVGDIMIPRAEMVHIRRDDPLERILATAVESAHSRFPVTGDDKGEVVGILLAKDLLSYYSEANRRPFNIRDHVRPAVFVPESKRLNVLLKEFRASRNHMAIVVDEYGSAAGLVTIEDVLEQIVGDIEDEHDFDEGAFIYKRGRGEYTVKARTSIEEFNDYFGSCLEGGDLDTVGGLVVHAFAHLPTRGERVEIDGFRFTILRADSRRVHLLTVRPPAALMPDAGGQASAPGAALE</sequence>
<protein>
    <recommendedName>
        <fullName evidence="8">Magnesium and cobalt efflux protein CorC</fullName>
    </recommendedName>
</protein>
<name>A0AAJ0U0D1_9GAMM</name>
<comment type="similarity">
    <text evidence="1">Belongs to the UPF0053 family.</text>
</comment>
<keyword evidence="5 9" id="KW-0129">CBS domain</keyword>
<dbReference type="PANTHER" id="PTHR22777">
    <property type="entry name" value="HEMOLYSIN-RELATED"/>
    <property type="match status" value="1"/>
</dbReference>
<dbReference type="FunFam" id="3.10.580.10:FF:000002">
    <property type="entry name" value="Magnesium/cobalt efflux protein CorC"/>
    <property type="match status" value="1"/>
</dbReference>
<accession>A0AAJ0U0D1</accession>
<keyword evidence="12" id="KW-1185">Reference proteome</keyword>
<dbReference type="Gene3D" id="3.30.465.10">
    <property type="match status" value="1"/>
</dbReference>
<comment type="function">
    <text evidence="7">Plays a role in the transport of magnesium and cobalt ions.</text>
</comment>
<dbReference type="GO" id="GO:0050660">
    <property type="term" value="F:flavin adenine dinucleotide binding"/>
    <property type="evidence" value="ECO:0007669"/>
    <property type="project" value="InterPro"/>
</dbReference>
<dbReference type="AlphaFoldDB" id="A0AAJ0U0D1"/>
<dbReference type="SUPFAM" id="SSF54631">
    <property type="entry name" value="CBS-domain pair"/>
    <property type="match status" value="1"/>
</dbReference>
<dbReference type="InterPro" id="IPR000644">
    <property type="entry name" value="CBS_dom"/>
</dbReference>
<dbReference type="InterPro" id="IPR016169">
    <property type="entry name" value="FAD-bd_PCMH_sub2"/>
</dbReference>
<evidence type="ECO:0000256" key="8">
    <source>
        <dbReference type="ARBA" id="ARBA00040729"/>
    </source>
</evidence>
<dbReference type="InterPro" id="IPR044751">
    <property type="entry name" value="Ion_transp-like_CBS"/>
</dbReference>
<dbReference type="SMART" id="SM01091">
    <property type="entry name" value="CorC_HlyC"/>
    <property type="match status" value="1"/>
</dbReference>
<dbReference type="SMART" id="SM00116">
    <property type="entry name" value="CBS"/>
    <property type="match status" value="2"/>
</dbReference>
<keyword evidence="4" id="KW-0460">Magnesium</keyword>
<dbReference type="InterPro" id="IPR005170">
    <property type="entry name" value="Transptr-assoc_dom"/>
</dbReference>
<reference evidence="11" key="2">
    <citation type="journal article" date="2020" name="Microorganisms">
        <title>Osmotic Adaptation and Compatible Solute Biosynthesis of Phototrophic Bacteria as Revealed from Genome Analyses.</title>
        <authorList>
            <person name="Imhoff J.F."/>
            <person name="Rahn T."/>
            <person name="Kunzel S."/>
            <person name="Keller A."/>
            <person name="Neulinger S.C."/>
        </authorList>
    </citation>
    <scope>NUCLEOTIDE SEQUENCE</scope>
    <source>
        <strain evidence="11">DSM 11080</strain>
    </source>
</reference>
<dbReference type="PANTHER" id="PTHR22777:SF27">
    <property type="entry name" value="MAGNESIUM AND COBALT EFFLUX PROTEIN CORC"/>
    <property type="match status" value="1"/>
</dbReference>
<gene>
    <name evidence="11" type="ORF">CKO40_00370</name>
</gene>
<dbReference type="Pfam" id="PF21917">
    <property type="entry name" value="NMB0537_N"/>
    <property type="match status" value="1"/>
</dbReference>
<evidence type="ECO:0000256" key="3">
    <source>
        <dbReference type="ARBA" id="ARBA00022737"/>
    </source>
</evidence>
<keyword evidence="6" id="KW-0170">Cobalt</keyword>
<feature type="domain" description="CBS" evidence="10">
    <location>
        <begin position="145"/>
        <end position="205"/>
    </location>
</feature>
<evidence type="ECO:0000313" key="12">
    <source>
        <dbReference type="Proteomes" id="UP001296776"/>
    </source>
</evidence>
<evidence type="ECO:0000256" key="5">
    <source>
        <dbReference type="ARBA" id="ARBA00023122"/>
    </source>
</evidence>
<dbReference type="InterPro" id="IPR054115">
    <property type="entry name" value="CorC_N"/>
</dbReference>